<dbReference type="CTD" id="68918148"/>
<dbReference type="WormBase" id="CBG26675">
    <property type="protein sequence ID" value="CBP41663"/>
    <property type="gene ID" value="WBGene00088089"/>
</dbReference>
<dbReference type="HOGENOM" id="CLU_2415265_0_0_1"/>
<evidence type="ECO:0000313" key="2">
    <source>
        <dbReference type="EMBL" id="CAS01109.1"/>
    </source>
</evidence>
<proteinExistence type="predicted"/>
<keyword evidence="1" id="KW-1133">Transmembrane helix</keyword>
<dbReference type="GeneID" id="68918148"/>
<dbReference type="KEGG" id="cbr:CBG_26675"/>
<dbReference type="RefSeq" id="XP_045100666.1">
    <property type="nucleotide sequence ID" value="XM_045235781.1"/>
</dbReference>
<reference evidence="2 3" key="2">
    <citation type="journal article" date="2011" name="PLoS Genet.">
        <title>Caenorhabditis briggsae recombinant inbred line genotypes reveal inter-strain incompatibility and the evolution of recombination.</title>
        <authorList>
            <person name="Ross J.A."/>
            <person name="Koboldt D.C."/>
            <person name="Staisch J.E."/>
            <person name="Chamberlin H.M."/>
            <person name="Gupta B.P."/>
            <person name="Miller R.D."/>
            <person name="Baird S.E."/>
            <person name="Haag E.S."/>
        </authorList>
    </citation>
    <scope>NUCLEOTIDE SEQUENCE [LARGE SCALE GENOMIC DNA]</scope>
    <source>
        <strain evidence="2 3">AF16</strain>
    </source>
</reference>
<dbReference type="InParanoid" id="B6IE45"/>
<evidence type="ECO:0000313" key="4">
    <source>
        <dbReference type="WormBase" id="CBG26675"/>
    </source>
</evidence>
<dbReference type="AlphaFoldDB" id="B6IE45"/>
<dbReference type="Proteomes" id="UP000008549">
    <property type="component" value="Unassembled WGS sequence"/>
</dbReference>
<evidence type="ECO:0000256" key="1">
    <source>
        <dbReference type="SAM" id="Phobius"/>
    </source>
</evidence>
<keyword evidence="1" id="KW-0812">Transmembrane</keyword>
<accession>B6IE45</accession>
<organism evidence="2 3">
    <name type="scientific">Caenorhabditis briggsae</name>
    <dbReference type="NCBI Taxonomy" id="6238"/>
    <lineage>
        <taxon>Eukaryota</taxon>
        <taxon>Metazoa</taxon>
        <taxon>Ecdysozoa</taxon>
        <taxon>Nematoda</taxon>
        <taxon>Chromadorea</taxon>
        <taxon>Rhabditida</taxon>
        <taxon>Rhabditina</taxon>
        <taxon>Rhabditomorpha</taxon>
        <taxon>Rhabditoidea</taxon>
        <taxon>Rhabditidae</taxon>
        <taxon>Peloderinae</taxon>
        <taxon>Caenorhabditis</taxon>
    </lineage>
</organism>
<protein>
    <submittedName>
        <fullName evidence="2">Protein CBG26675</fullName>
    </submittedName>
</protein>
<keyword evidence="1" id="KW-0472">Membrane</keyword>
<dbReference type="EMBL" id="HE601390">
    <property type="protein sequence ID" value="CAS01109.1"/>
    <property type="molecule type" value="Genomic_DNA"/>
</dbReference>
<evidence type="ECO:0000313" key="3">
    <source>
        <dbReference type="Proteomes" id="UP000008549"/>
    </source>
</evidence>
<gene>
    <name evidence="2 4" type="ORF">CBG26675</name>
    <name evidence="2" type="ORF">CBG_26675</name>
</gene>
<name>B6IE45_CAEBR</name>
<reference evidence="2 3" key="1">
    <citation type="journal article" date="2003" name="PLoS Biol.">
        <title>The genome sequence of Caenorhabditis briggsae: a platform for comparative genomics.</title>
        <authorList>
            <person name="Stein L.D."/>
            <person name="Bao Z."/>
            <person name="Blasiar D."/>
            <person name="Blumenthal T."/>
            <person name="Brent M.R."/>
            <person name="Chen N."/>
            <person name="Chinwalla A."/>
            <person name="Clarke L."/>
            <person name="Clee C."/>
            <person name="Coghlan A."/>
            <person name="Coulson A."/>
            <person name="D'Eustachio P."/>
            <person name="Fitch D.H."/>
            <person name="Fulton L.A."/>
            <person name="Fulton R.E."/>
            <person name="Griffiths-Jones S."/>
            <person name="Harris T.W."/>
            <person name="Hillier L.W."/>
            <person name="Kamath R."/>
            <person name="Kuwabara P.E."/>
            <person name="Mardis E.R."/>
            <person name="Marra M.A."/>
            <person name="Miner T.L."/>
            <person name="Minx P."/>
            <person name="Mullikin J.C."/>
            <person name="Plumb R.W."/>
            <person name="Rogers J."/>
            <person name="Schein J.E."/>
            <person name="Sohrmann M."/>
            <person name="Spieth J."/>
            <person name="Stajich J.E."/>
            <person name="Wei C."/>
            <person name="Willey D."/>
            <person name="Wilson R.K."/>
            <person name="Durbin R."/>
            <person name="Waterston R.H."/>
        </authorList>
    </citation>
    <scope>NUCLEOTIDE SEQUENCE [LARGE SCALE GENOMIC DNA]</scope>
    <source>
        <strain evidence="2 3">AF16</strain>
    </source>
</reference>
<feature type="transmembrane region" description="Helical" evidence="1">
    <location>
        <begin position="54"/>
        <end position="73"/>
    </location>
</feature>
<keyword evidence="3" id="KW-1185">Reference proteome</keyword>
<sequence>MNKNDFAKIVSVRHGLGWQKGCTHKENIDERPSFPQNIFEEILLGFRFNLLSDALFFTSILVFALQCLVGSLFDTSFRQSTVFWNQKICRLG</sequence>